<keyword evidence="4 7" id="KW-0443">Lipid metabolism</keyword>
<comment type="caution">
    <text evidence="8">The sequence shown here is derived from an EMBL/GenBank/DDBJ whole genome shotgun (WGS) entry which is preliminary data.</text>
</comment>
<dbReference type="GO" id="GO:0008444">
    <property type="term" value="F:CDP-diacylglycerol-glycerol-3-phosphate 3-phosphatidyltransferase activity"/>
    <property type="evidence" value="ECO:0007669"/>
    <property type="project" value="UniProtKB-EC"/>
</dbReference>
<comment type="pathway">
    <text evidence="7">Phospholipid metabolism; phosphatidylglycerol biosynthesis; phosphatidylglycerol from CDP-diacylglycerol: step 1/2.</text>
</comment>
<evidence type="ECO:0000256" key="7">
    <source>
        <dbReference type="RuleBase" id="RU365024"/>
    </source>
</evidence>
<dbReference type="CDD" id="cd09137">
    <property type="entry name" value="PLDc_PGS1_euk_2"/>
    <property type="match status" value="1"/>
</dbReference>
<keyword evidence="6 7" id="KW-1208">Phospholipid metabolism</keyword>
<evidence type="ECO:0000313" key="9">
    <source>
        <dbReference type="Proteomes" id="UP000654370"/>
    </source>
</evidence>
<evidence type="ECO:0000256" key="2">
    <source>
        <dbReference type="ARBA" id="ARBA00022679"/>
    </source>
</evidence>
<evidence type="ECO:0000256" key="3">
    <source>
        <dbReference type="ARBA" id="ARBA00022737"/>
    </source>
</evidence>
<evidence type="ECO:0000256" key="1">
    <source>
        <dbReference type="ARBA" id="ARBA00022516"/>
    </source>
</evidence>
<name>A0A8H7UDU5_MORIS</name>
<dbReference type="GO" id="GO:0032049">
    <property type="term" value="P:cardiolipin biosynthetic process"/>
    <property type="evidence" value="ECO:0007669"/>
    <property type="project" value="InterPro"/>
</dbReference>
<evidence type="ECO:0000256" key="4">
    <source>
        <dbReference type="ARBA" id="ARBA00023098"/>
    </source>
</evidence>
<keyword evidence="7" id="KW-0547">Nucleotide-binding</keyword>
<keyword evidence="3" id="KW-0677">Repeat</keyword>
<dbReference type="Gene3D" id="3.30.870.10">
    <property type="entry name" value="Endonuclease Chain A"/>
    <property type="match status" value="2"/>
</dbReference>
<dbReference type="GO" id="GO:0005739">
    <property type="term" value="C:mitochondrion"/>
    <property type="evidence" value="ECO:0007669"/>
    <property type="project" value="UniProtKB-SubCell"/>
</dbReference>
<dbReference type="PANTHER" id="PTHR12586:SF1">
    <property type="entry name" value="CDP-DIACYLGLYCEROL--GLYCEROL-3-PHOSPHATE 3-PHOSPHATIDYLTRANSFERASE, MITOCHONDRIAL"/>
    <property type="match status" value="1"/>
</dbReference>
<dbReference type="UniPathway" id="UPA00084">
    <property type="reaction ID" value="UER00503"/>
</dbReference>
<keyword evidence="9" id="KW-1185">Reference proteome</keyword>
<keyword evidence="7" id="KW-0067">ATP-binding</keyword>
<keyword evidence="5 7" id="KW-0594">Phospholipid biosynthesis</keyword>
<dbReference type="SUPFAM" id="SSF56024">
    <property type="entry name" value="Phospholipase D/nuclease"/>
    <property type="match status" value="1"/>
</dbReference>
<evidence type="ECO:0000313" key="8">
    <source>
        <dbReference type="EMBL" id="KAG2182016.1"/>
    </source>
</evidence>
<dbReference type="CDD" id="cd09135">
    <property type="entry name" value="PLDc_PGS1_euk_1"/>
    <property type="match status" value="1"/>
</dbReference>
<proteinExistence type="inferred from homology"/>
<dbReference type="OrthoDB" id="10250191at2759"/>
<evidence type="ECO:0000256" key="5">
    <source>
        <dbReference type="ARBA" id="ARBA00023209"/>
    </source>
</evidence>
<sequence length="503" mass="57689">RVNLELVRKTYYVRARLVHAESQAAVLSRFTPLQQLAPSFNLNGAQISPLNEPAEFYTSLKEHILSAKQRIFIAALYIGSSEQELVDTIDTALSRSNHLKVHLLIDCLRGTRASKQQSSATLLLPLVQKYPNQVQVSLYHTPDLNGILKKALPQRFNEGIGLMHLKVYGFDNNVILSGANLSTDYFTNRQDRYIKFGDTKDLSNYYCDMLKTVGSFSYTLQPPVAHTESSAPYGLLLKDTADPVENSSEFKTQACQRIQEFLSRHQSASGKSDGDHDTVVYPIVQMAPLGIRQDERATLRVLDIIYEHGESVTSKDYWQVYLTSGYFNFTQRYKEMILRTAAKFEFLTASPKTEANWINQQANGFFNSKGISKYLPPAYTLIERKFYREVKRLKKESLITIKEFERPDWTYHAKGLWLYQQGEKYPVMTMIGSPNFGYRSNERDLEAQAIVVTSNAKLRQAIHNELELLREQCEPVTDETFKRKERYVPYGVRIATSFIRSML</sequence>
<keyword evidence="7" id="KW-0496">Mitochondrion</keyword>
<keyword evidence="2 7" id="KW-0808">Transferase</keyword>
<comment type="function">
    <text evidence="7">Functions in the biosynthesis of the anionic phospholipids phosphatidylglycerol and cardiolipin.</text>
</comment>
<reference evidence="8" key="1">
    <citation type="submission" date="2020-12" db="EMBL/GenBank/DDBJ databases">
        <title>Metabolic potential, ecology and presence of endohyphal bacteria is reflected in genomic diversity of Mucoromycotina.</title>
        <authorList>
            <person name="Muszewska A."/>
            <person name="Okrasinska A."/>
            <person name="Steczkiewicz K."/>
            <person name="Drgas O."/>
            <person name="Orlowska M."/>
            <person name="Perlinska-Lenart U."/>
            <person name="Aleksandrzak-Piekarczyk T."/>
            <person name="Szatraj K."/>
            <person name="Zielenkiewicz U."/>
            <person name="Pilsyk S."/>
            <person name="Malc E."/>
            <person name="Mieczkowski P."/>
            <person name="Kruszewska J.S."/>
            <person name="Biernat P."/>
            <person name="Pawlowska J."/>
        </authorList>
    </citation>
    <scope>NUCLEOTIDE SEQUENCE</scope>
    <source>
        <strain evidence="8">WA0000067209</strain>
    </source>
</reference>
<organism evidence="8 9">
    <name type="scientific">Mortierella isabellina</name>
    <name type="common">Filamentous fungus</name>
    <name type="synonym">Umbelopsis isabellina</name>
    <dbReference type="NCBI Taxonomy" id="91625"/>
    <lineage>
        <taxon>Eukaryota</taxon>
        <taxon>Fungi</taxon>
        <taxon>Fungi incertae sedis</taxon>
        <taxon>Mucoromycota</taxon>
        <taxon>Mucoromycotina</taxon>
        <taxon>Umbelopsidomycetes</taxon>
        <taxon>Umbelopsidales</taxon>
        <taxon>Umbelopsidaceae</taxon>
        <taxon>Umbelopsis</taxon>
    </lineage>
</organism>
<evidence type="ECO:0000256" key="6">
    <source>
        <dbReference type="ARBA" id="ARBA00023264"/>
    </source>
</evidence>
<dbReference type="AlphaFoldDB" id="A0A8H7UDU5"/>
<dbReference type="Proteomes" id="UP000654370">
    <property type="component" value="Unassembled WGS sequence"/>
</dbReference>
<dbReference type="PIRSF" id="PIRSF000850">
    <property type="entry name" value="Phospholipase_D_PSS"/>
    <property type="match status" value="1"/>
</dbReference>
<feature type="non-terminal residue" evidence="8">
    <location>
        <position position="1"/>
    </location>
</feature>
<comment type="subcellular location">
    <subcellularLocation>
        <location evidence="7">Mitochondrion</location>
    </subcellularLocation>
</comment>
<protein>
    <recommendedName>
        <fullName evidence="7">CDP-diacylglycerol--glycerol-3-phosphate 3-phosphatidyltransferase</fullName>
        <ecNumber evidence="7">2.7.8.5</ecNumber>
    </recommendedName>
</protein>
<dbReference type="GO" id="GO:0005524">
    <property type="term" value="F:ATP binding"/>
    <property type="evidence" value="ECO:0007669"/>
    <property type="project" value="UniProtKB-KW"/>
</dbReference>
<dbReference type="InterPro" id="IPR016270">
    <property type="entry name" value="PGS1"/>
</dbReference>
<dbReference type="EMBL" id="JAEPQZ010000004">
    <property type="protein sequence ID" value="KAG2182016.1"/>
    <property type="molecule type" value="Genomic_DNA"/>
</dbReference>
<comment type="similarity">
    <text evidence="7">Belongs to the CDP-alcohol phosphatidyltransferase class-II family.</text>
</comment>
<keyword evidence="1 7" id="KW-0444">Lipid biosynthesis</keyword>
<dbReference type="PANTHER" id="PTHR12586">
    <property type="entry name" value="CDP-DIACYLGLYCEROL--SERINE O-PHOSPHATIDYLTRANSFERASE"/>
    <property type="match status" value="1"/>
</dbReference>
<dbReference type="EC" id="2.7.8.5" evidence="7"/>
<comment type="catalytic activity">
    <reaction evidence="7">
        <text>a CDP-1,2-diacyl-sn-glycerol + sn-glycerol 3-phosphate = a 1,2-diacyl-sn-glycero-3-phospho-(1'-sn-glycero-3'-phosphate) + CMP + H(+)</text>
        <dbReference type="Rhea" id="RHEA:12593"/>
        <dbReference type="ChEBI" id="CHEBI:15378"/>
        <dbReference type="ChEBI" id="CHEBI:57597"/>
        <dbReference type="ChEBI" id="CHEBI:58332"/>
        <dbReference type="ChEBI" id="CHEBI:60110"/>
        <dbReference type="ChEBI" id="CHEBI:60377"/>
        <dbReference type="EC" id="2.7.8.5"/>
    </reaction>
</comment>
<gene>
    <name evidence="8" type="ORF">INT43_006942</name>
</gene>
<accession>A0A8H7UDU5</accession>